<name>A0A3D9H0J9_9FLAO</name>
<dbReference type="AlphaFoldDB" id="A0A3D9H0J9"/>
<evidence type="ECO:0000313" key="7">
    <source>
        <dbReference type="EMBL" id="RED43037.1"/>
    </source>
</evidence>
<dbReference type="Gene3D" id="3.30.830.10">
    <property type="entry name" value="Metalloenzyme, LuxS/M16 peptidase-like"/>
    <property type="match status" value="4"/>
</dbReference>
<feature type="domain" description="Peptidase M16 C-terminal" evidence="6">
    <location>
        <begin position="203"/>
        <end position="377"/>
    </location>
</feature>
<reference evidence="7 8" key="1">
    <citation type="submission" date="2018-07" db="EMBL/GenBank/DDBJ databases">
        <title>Genomic Encyclopedia of Type Strains, Phase III (KMG-III): the genomes of soil and plant-associated and newly described type strains.</title>
        <authorList>
            <person name="Whitman W."/>
        </authorList>
    </citation>
    <scope>NUCLEOTIDE SEQUENCE [LARGE SCALE GENOMIC DNA]</scope>
    <source>
        <strain evidence="7 8">CECT 7946</strain>
    </source>
</reference>
<dbReference type="InterPro" id="IPR001431">
    <property type="entry name" value="Pept_M16_Zn_BS"/>
</dbReference>
<proteinExistence type="inferred from homology"/>
<dbReference type="PROSITE" id="PS00143">
    <property type="entry name" value="INSULINASE"/>
    <property type="match status" value="1"/>
</dbReference>
<comment type="caution">
    <text evidence="7">The sequence shown here is derived from an EMBL/GenBank/DDBJ whole genome shotgun (WGS) entry which is preliminary data.</text>
</comment>
<feature type="domain" description="Peptidase M16 N-terminal" evidence="5">
    <location>
        <begin position="505"/>
        <end position="621"/>
    </location>
</feature>
<evidence type="ECO:0000259" key="5">
    <source>
        <dbReference type="Pfam" id="PF00675"/>
    </source>
</evidence>
<dbReference type="GO" id="GO:0004222">
    <property type="term" value="F:metalloendopeptidase activity"/>
    <property type="evidence" value="ECO:0007669"/>
    <property type="project" value="InterPro"/>
</dbReference>
<keyword evidence="8" id="KW-1185">Reference proteome</keyword>
<feature type="chain" id="PRO_5017624030" evidence="4">
    <location>
        <begin position="27"/>
        <end position="923"/>
    </location>
</feature>
<dbReference type="GO" id="GO:0046872">
    <property type="term" value="F:metal ion binding"/>
    <property type="evidence" value="ECO:0007669"/>
    <property type="project" value="InterPro"/>
</dbReference>
<keyword evidence="7" id="KW-0645">Protease</keyword>
<dbReference type="RefSeq" id="WP_115818212.1">
    <property type="nucleotide sequence ID" value="NZ_QRDV01000007.1"/>
</dbReference>
<dbReference type="Pfam" id="PF00675">
    <property type="entry name" value="Peptidase_M16"/>
    <property type="match status" value="2"/>
</dbReference>
<comment type="cofactor">
    <cofactor evidence="1">
        <name>Zn(2+)</name>
        <dbReference type="ChEBI" id="CHEBI:29105"/>
    </cofactor>
</comment>
<evidence type="ECO:0000313" key="8">
    <source>
        <dbReference type="Proteomes" id="UP000256980"/>
    </source>
</evidence>
<comment type="similarity">
    <text evidence="2 3">Belongs to the peptidase M16 family.</text>
</comment>
<dbReference type="InterPro" id="IPR050361">
    <property type="entry name" value="MPP/UQCRC_Complex"/>
</dbReference>
<keyword evidence="7" id="KW-0378">Hydrolase</keyword>
<dbReference type="Pfam" id="PF05193">
    <property type="entry name" value="Peptidase_M16_C"/>
    <property type="match status" value="2"/>
</dbReference>
<dbReference type="PANTHER" id="PTHR11851:SF49">
    <property type="entry name" value="MITOCHONDRIAL-PROCESSING PEPTIDASE SUBUNIT ALPHA"/>
    <property type="match status" value="1"/>
</dbReference>
<dbReference type="InterPro" id="IPR011249">
    <property type="entry name" value="Metalloenz_LuxS/M16"/>
</dbReference>
<gene>
    <name evidence="7" type="ORF">DFQ10_107226</name>
</gene>
<feature type="domain" description="Peptidase M16 C-terminal" evidence="6">
    <location>
        <begin position="658"/>
        <end position="839"/>
    </location>
</feature>
<dbReference type="InterPro" id="IPR007863">
    <property type="entry name" value="Peptidase_M16_C"/>
</dbReference>
<protein>
    <submittedName>
        <fullName evidence="7">Zinc protease</fullName>
    </submittedName>
</protein>
<dbReference type="PANTHER" id="PTHR11851">
    <property type="entry name" value="METALLOPROTEASE"/>
    <property type="match status" value="1"/>
</dbReference>
<organism evidence="7 8">
    <name type="scientific">Winogradskyella eximia</name>
    <dbReference type="NCBI Taxonomy" id="262006"/>
    <lineage>
        <taxon>Bacteria</taxon>
        <taxon>Pseudomonadati</taxon>
        <taxon>Bacteroidota</taxon>
        <taxon>Flavobacteriia</taxon>
        <taxon>Flavobacteriales</taxon>
        <taxon>Flavobacteriaceae</taxon>
        <taxon>Winogradskyella</taxon>
    </lineage>
</organism>
<dbReference type="OrthoDB" id="9811314at2"/>
<accession>A0A3D9H0J9</accession>
<evidence type="ECO:0000256" key="1">
    <source>
        <dbReference type="ARBA" id="ARBA00001947"/>
    </source>
</evidence>
<sequence length="923" mass="103255">MKKAHFLFKIAFAVLLFLSFSWSGNAQIKKAASVEGITEYMMDNGMKVLLFPDNSAQTITVNITYKVGSRHEGYGEKGMAHLLEHMVFKGTPNHPNIPEELTSHGARPNGTTWYDRTNYFETFNATDENLDWALDLESDRMMNSFISNEDLQSEFTVVRNEFESGENSPSGVLMKNVISSAYLWHNYGQSTIGNRSDIMRVPIENLKAFYKKYYRPDNAVLMVTGKIDVDKTLALIVEKFGGLKNPDIPLKDVPTIEPAQDGERRVELSRVGDLQIVSALYHIPAGSHEDYAAMAIAEQVLTDEPSGRLYKALVDDKKASTVWSFSPFTKEPSFLYINVDVPSDKSLDEAESTLLSVLEDMSKNPVTESELKRAKSNILKQIDQISRNSAFLGTFTSEFIGAGDWRLAYIFRDRIEAMTLDHLNTAIQRYLINTNRTVGLFVPTKTPIRVEIEHTEGLEELVTTYKGKEAFDAGESFDVSYDNIQNRLDSGILEKTPIEYGFIKKNNRGETVTLNLVIRNGNVDNFMNKGKIASYTGRMLNKGTTTKSRQAIEDALSTLKSSVSVSGSNGSIRGSVTSTAENLMATLDVMVDLLKNPIFNETELEKLKTEDLARLEQSKTDPQFLAIRKMGLLNQRFPKGHPNYNMTIDEEIEAIKAVTVADLKAYHKEYYGISDNASVIAIGNIEEQVLKDYFETNFSDFRNNHSYKEIKNPHQKNTAVNESIETPDKKNAISYGLLSMKVSKEDKDYAALQVAGEILGGGFLSSRIANRLRQQDGVSYGAGGAVSVDNDSKDSNSMAYVYAIYAPENAAKVQQGFKEEIARFIADGITEEELKTTVNGWVEAQSVARAKDNELAGLISSNLYYDRDMSFQKSIEEQLKGLTVADVNTAIKKYFKTFDKWTVSNAGDFKVPEIKKSNKKVDD</sequence>
<dbReference type="Proteomes" id="UP000256980">
    <property type="component" value="Unassembled WGS sequence"/>
</dbReference>
<feature type="signal peptide" evidence="4">
    <location>
        <begin position="1"/>
        <end position="26"/>
    </location>
</feature>
<keyword evidence="4" id="KW-0732">Signal</keyword>
<evidence type="ECO:0000256" key="3">
    <source>
        <dbReference type="RuleBase" id="RU004447"/>
    </source>
</evidence>
<dbReference type="InterPro" id="IPR011765">
    <property type="entry name" value="Pept_M16_N"/>
</dbReference>
<evidence type="ECO:0000256" key="4">
    <source>
        <dbReference type="SAM" id="SignalP"/>
    </source>
</evidence>
<evidence type="ECO:0000256" key="2">
    <source>
        <dbReference type="ARBA" id="ARBA00007261"/>
    </source>
</evidence>
<dbReference type="SUPFAM" id="SSF63411">
    <property type="entry name" value="LuxS/MPP-like metallohydrolase"/>
    <property type="match status" value="4"/>
</dbReference>
<feature type="domain" description="Peptidase M16 N-terminal" evidence="5">
    <location>
        <begin position="49"/>
        <end position="193"/>
    </location>
</feature>
<evidence type="ECO:0000259" key="6">
    <source>
        <dbReference type="Pfam" id="PF05193"/>
    </source>
</evidence>
<dbReference type="GO" id="GO:0006508">
    <property type="term" value="P:proteolysis"/>
    <property type="evidence" value="ECO:0007669"/>
    <property type="project" value="UniProtKB-KW"/>
</dbReference>
<dbReference type="EMBL" id="QRDV01000007">
    <property type="protein sequence ID" value="RED43037.1"/>
    <property type="molecule type" value="Genomic_DNA"/>
</dbReference>